<dbReference type="InterPro" id="IPR017475">
    <property type="entry name" value="EPS_sugar_tfrase"/>
</dbReference>
<comment type="subcellular location">
    <subcellularLocation>
        <location evidence="1">Membrane</location>
        <topology evidence="1">Multi-pass membrane protein</topology>
    </subcellularLocation>
</comment>
<feature type="transmembrane region" description="Helical" evidence="7">
    <location>
        <begin position="46"/>
        <end position="65"/>
    </location>
</feature>
<comment type="similarity">
    <text evidence="2">Belongs to the bacterial sugar transferase family.</text>
</comment>
<keyword evidence="6 7" id="KW-0472">Membrane</keyword>
<evidence type="ECO:0000256" key="5">
    <source>
        <dbReference type="ARBA" id="ARBA00022989"/>
    </source>
</evidence>
<dbReference type="PANTHER" id="PTHR30576:SF10">
    <property type="entry name" value="SLL5057 PROTEIN"/>
    <property type="match status" value="1"/>
</dbReference>
<sequence length="468" mass="52086">MWRKAWTTKWDELAVLVDSGAAYLAYVLAVHFYLTVLNPRVATVQLVTYYFNFAFVILVSSWLALKLNFKGYSRRWNQLPAEMSMLFVANLEAGVALALLIFAMKATWFSRVIFLLYPATAFGLQTLLHAAIKVSLSRFRVAGKDQRRLVVLGHPNRVAVFAHTVRVVPEAGMQVVEEMPLPLGDDRAGEEALRRLRQVLAEQVVDTVVVALPVSDEVMVGALNLARRQGKEVRMVLDEIGALARDSRLYDFYGNSVLAVPASVSHQGPGAVVKRVMDVVLASLGIVVTLPVMILVALAIKLTDPAGPVLFVQERVGLNGRRFPCLKFRTMVPGAERLKAQLAHLNIMSGPVFKIPDDPRVTPIGRFLRKTSLDELPQLFNVLAGHMSLVGPRPALPEEVAQYGDDYRKRLSVRPGLTCLWQVSGRNQVDFQEWMRLDMEYIDSWSLGLDLKILAKTIPAVLAQRGAH</sequence>
<dbReference type="AlphaFoldDB" id="A0A6F8ZD43"/>
<dbReference type="NCBIfam" id="TIGR03025">
    <property type="entry name" value="EPS_sugtrans"/>
    <property type="match status" value="1"/>
</dbReference>
<evidence type="ECO:0000256" key="3">
    <source>
        <dbReference type="ARBA" id="ARBA00022679"/>
    </source>
</evidence>
<feature type="domain" description="Bacterial sugar transferase" evidence="8">
    <location>
        <begin position="274"/>
        <end position="462"/>
    </location>
</feature>
<evidence type="ECO:0000256" key="2">
    <source>
        <dbReference type="ARBA" id="ARBA00006464"/>
    </source>
</evidence>
<keyword evidence="5 7" id="KW-1133">Transmembrane helix</keyword>
<evidence type="ECO:0000256" key="4">
    <source>
        <dbReference type="ARBA" id="ARBA00022692"/>
    </source>
</evidence>
<evidence type="ECO:0000259" key="8">
    <source>
        <dbReference type="Pfam" id="PF02397"/>
    </source>
</evidence>
<feature type="transmembrane region" description="Helical" evidence="7">
    <location>
        <begin position="112"/>
        <end position="132"/>
    </location>
</feature>
<dbReference type="GO" id="GO:0016020">
    <property type="term" value="C:membrane"/>
    <property type="evidence" value="ECO:0007669"/>
    <property type="project" value="UniProtKB-SubCell"/>
</dbReference>
<dbReference type="PANTHER" id="PTHR30576">
    <property type="entry name" value="COLANIC BIOSYNTHESIS UDP-GLUCOSE LIPID CARRIER TRANSFERASE"/>
    <property type="match status" value="1"/>
</dbReference>
<dbReference type="Pfam" id="PF02397">
    <property type="entry name" value="Bac_transf"/>
    <property type="match status" value="1"/>
</dbReference>
<keyword evidence="10" id="KW-1185">Reference proteome</keyword>
<organism evidence="9 10">
    <name type="scientific">Candidatus Hydrogenisulfobacillus filiaventi</name>
    <dbReference type="NCBI Taxonomy" id="2707344"/>
    <lineage>
        <taxon>Bacteria</taxon>
        <taxon>Bacillati</taxon>
        <taxon>Bacillota</taxon>
        <taxon>Clostridia</taxon>
        <taxon>Eubacteriales</taxon>
        <taxon>Clostridiales Family XVII. Incertae Sedis</taxon>
        <taxon>Candidatus Hydrogenisulfobacillus</taxon>
    </lineage>
</organism>
<evidence type="ECO:0000256" key="1">
    <source>
        <dbReference type="ARBA" id="ARBA00004141"/>
    </source>
</evidence>
<keyword evidence="3" id="KW-0808">Transferase</keyword>
<reference evidence="9 10" key="1">
    <citation type="submission" date="2020-02" db="EMBL/GenBank/DDBJ databases">
        <authorList>
            <person name="Hogendoorn C."/>
        </authorList>
    </citation>
    <scope>NUCLEOTIDE SEQUENCE [LARGE SCALE GENOMIC DNA]</scope>
    <source>
        <strain evidence="9">R501</strain>
    </source>
</reference>
<accession>A0A6F8ZD43</accession>
<evidence type="ECO:0000313" key="10">
    <source>
        <dbReference type="Proteomes" id="UP000503399"/>
    </source>
</evidence>
<dbReference type="Proteomes" id="UP000503399">
    <property type="component" value="Chromosome"/>
</dbReference>
<dbReference type="KEGG" id="hfv:R50_0345"/>
<feature type="transmembrane region" description="Helical" evidence="7">
    <location>
        <begin position="279"/>
        <end position="300"/>
    </location>
</feature>
<dbReference type="Pfam" id="PF13727">
    <property type="entry name" value="CoA_binding_3"/>
    <property type="match status" value="1"/>
</dbReference>
<dbReference type="InterPro" id="IPR003362">
    <property type="entry name" value="Bact_transf"/>
</dbReference>
<keyword evidence="4 7" id="KW-0812">Transmembrane</keyword>
<evidence type="ECO:0000256" key="6">
    <source>
        <dbReference type="ARBA" id="ARBA00023136"/>
    </source>
</evidence>
<gene>
    <name evidence="9" type="ORF">R50_0345</name>
</gene>
<name>A0A6F8ZD43_9FIRM</name>
<protein>
    <submittedName>
        <fullName evidence="9">Bac_transf domain-containing protein</fullName>
    </submittedName>
</protein>
<proteinExistence type="inferred from homology"/>
<evidence type="ECO:0000313" key="9">
    <source>
        <dbReference type="EMBL" id="CAB1127851.1"/>
    </source>
</evidence>
<dbReference type="GO" id="GO:0016780">
    <property type="term" value="F:phosphotransferase activity, for other substituted phosphate groups"/>
    <property type="evidence" value="ECO:0007669"/>
    <property type="project" value="TreeGrafter"/>
</dbReference>
<dbReference type="EMBL" id="LR778114">
    <property type="protein sequence ID" value="CAB1127851.1"/>
    <property type="molecule type" value="Genomic_DNA"/>
</dbReference>
<feature type="transmembrane region" description="Helical" evidence="7">
    <location>
        <begin position="12"/>
        <end position="34"/>
    </location>
</feature>
<feature type="transmembrane region" description="Helical" evidence="7">
    <location>
        <begin position="86"/>
        <end position="106"/>
    </location>
</feature>
<evidence type="ECO:0000256" key="7">
    <source>
        <dbReference type="SAM" id="Phobius"/>
    </source>
</evidence>